<name>A0AAV2EEQ8_9ROSI</name>
<gene>
    <name evidence="2" type="ORF">LTRI10_LOCUS25459</name>
</gene>
<feature type="compositionally biased region" description="Polar residues" evidence="1">
    <location>
        <begin position="56"/>
        <end position="66"/>
    </location>
</feature>
<sequence>MRRTEPGLQFANFTPKVQPMKCGFLIHFTESLLSGINEKSGERASPFSSRLPPSPADQSCLRSTSVPHRLLPPSPGIRLQLLSSDLPPVLPISLQSPVPSTPRPLGTTQQPNSLVR</sequence>
<dbReference type="EMBL" id="OZ034817">
    <property type="protein sequence ID" value="CAL1384239.1"/>
    <property type="molecule type" value="Genomic_DNA"/>
</dbReference>
<dbReference type="AlphaFoldDB" id="A0AAV2EEQ8"/>
<dbReference type="Proteomes" id="UP001497516">
    <property type="component" value="Chromosome 4"/>
</dbReference>
<reference evidence="2 3" key="1">
    <citation type="submission" date="2024-04" db="EMBL/GenBank/DDBJ databases">
        <authorList>
            <person name="Fracassetti M."/>
        </authorList>
    </citation>
    <scope>NUCLEOTIDE SEQUENCE [LARGE SCALE GENOMIC DNA]</scope>
</reference>
<organism evidence="2 3">
    <name type="scientific">Linum trigynum</name>
    <dbReference type="NCBI Taxonomy" id="586398"/>
    <lineage>
        <taxon>Eukaryota</taxon>
        <taxon>Viridiplantae</taxon>
        <taxon>Streptophyta</taxon>
        <taxon>Embryophyta</taxon>
        <taxon>Tracheophyta</taxon>
        <taxon>Spermatophyta</taxon>
        <taxon>Magnoliopsida</taxon>
        <taxon>eudicotyledons</taxon>
        <taxon>Gunneridae</taxon>
        <taxon>Pentapetalae</taxon>
        <taxon>rosids</taxon>
        <taxon>fabids</taxon>
        <taxon>Malpighiales</taxon>
        <taxon>Linaceae</taxon>
        <taxon>Linum</taxon>
    </lineage>
</organism>
<protein>
    <submittedName>
        <fullName evidence="2">Uncharacterized protein</fullName>
    </submittedName>
</protein>
<feature type="region of interest" description="Disordered" evidence="1">
    <location>
        <begin position="38"/>
        <end position="74"/>
    </location>
</feature>
<proteinExistence type="predicted"/>
<evidence type="ECO:0000313" key="2">
    <source>
        <dbReference type="EMBL" id="CAL1384239.1"/>
    </source>
</evidence>
<evidence type="ECO:0000313" key="3">
    <source>
        <dbReference type="Proteomes" id="UP001497516"/>
    </source>
</evidence>
<feature type="compositionally biased region" description="Polar residues" evidence="1">
    <location>
        <begin position="106"/>
        <end position="116"/>
    </location>
</feature>
<evidence type="ECO:0000256" key="1">
    <source>
        <dbReference type="SAM" id="MobiDB-lite"/>
    </source>
</evidence>
<accession>A0AAV2EEQ8</accession>
<keyword evidence="3" id="KW-1185">Reference proteome</keyword>
<feature type="region of interest" description="Disordered" evidence="1">
    <location>
        <begin position="91"/>
        <end position="116"/>
    </location>
</feature>